<keyword evidence="2" id="KW-0614">Plasmid</keyword>
<keyword evidence="3" id="KW-1185">Reference proteome</keyword>
<evidence type="ECO:0000313" key="3">
    <source>
        <dbReference type="Proteomes" id="UP001445268"/>
    </source>
</evidence>
<gene>
    <name evidence="2" type="ORF">AAGT77_18975</name>
</gene>
<dbReference type="EMBL" id="CP152381">
    <property type="protein sequence ID" value="XAF56018.1"/>
    <property type="molecule type" value="Genomic_DNA"/>
</dbReference>
<keyword evidence="2" id="KW-0378">Hydrolase</keyword>
<protein>
    <submittedName>
        <fullName evidence="2">HNH endonuclease family protein</fullName>
    </submittedName>
</protein>
<dbReference type="RefSeq" id="WP_342632616.1">
    <property type="nucleotide sequence ID" value="NZ_CP152381.1"/>
</dbReference>
<dbReference type="Proteomes" id="UP001445268">
    <property type="component" value="Plasmid unnamed1"/>
</dbReference>
<name>A0ABZ3E8L3_9GAMM</name>
<reference evidence="2 3" key="1">
    <citation type="submission" date="2024-04" db="EMBL/GenBank/DDBJ databases">
        <title>Marinobacter sp. SBY-1.</title>
        <authorList>
            <person name="Pan C."/>
        </authorList>
    </citation>
    <scope>NUCLEOTIDE SEQUENCE [LARGE SCALE GENOMIC DNA]</scope>
    <source>
        <strain evidence="2 3">SBY-1</strain>
        <plasmid evidence="2 3">unnamed1</plasmid>
    </source>
</reference>
<proteinExistence type="predicted"/>
<evidence type="ECO:0000259" key="1">
    <source>
        <dbReference type="Pfam" id="PF07510"/>
    </source>
</evidence>
<feature type="domain" description="GmrSD restriction endonucleases C-terminal" evidence="1">
    <location>
        <begin position="136"/>
        <end position="206"/>
    </location>
</feature>
<dbReference type="GO" id="GO:0004519">
    <property type="term" value="F:endonuclease activity"/>
    <property type="evidence" value="ECO:0007669"/>
    <property type="project" value="UniProtKB-KW"/>
</dbReference>
<accession>A0ABZ3E8L3</accession>
<sequence>MSGPAPQIEPFRISEESKTLINALLKIVFLALLTAANPAFASVVKMSNSGICHPPQSSWYDRTKTFQPFDSVEACLDSGGRLPKGMARPSVSDRRVIKSSDSGSYSRSAFGHGWDDSDGDCQDSRAEALIQMSSTPVRFATDRRCRVVTGRWISPFSGNVIQNASEADIDHVVPLKWAWDRGANHWSDVNRERFANDPVNLLPVEASFSKDQHRIGKALLL</sequence>
<keyword evidence="2" id="KW-0540">Nuclease</keyword>
<dbReference type="Pfam" id="PF07510">
    <property type="entry name" value="GmrSD_C"/>
    <property type="match status" value="1"/>
</dbReference>
<organism evidence="2 3">
    <name type="scientific">Marinobacter alkaliphilus</name>
    <dbReference type="NCBI Taxonomy" id="254719"/>
    <lineage>
        <taxon>Bacteria</taxon>
        <taxon>Pseudomonadati</taxon>
        <taxon>Pseudomonadota</taxon>
        <taxon>Gammaproteobacteria</taxon>
        <taxon>Pseudomonadales</taxon>
        <taxon>Marinobacteraceae</taxon>
        <taxon>Marinobacter</taxon>
    </lineage>
</organism>
<evidence type="ECO:0000313" key="2">
    <source>
        <dbReference type="EMBL" id="XAF56018.1"/>
    </source>
</evidence>
<dbReference type="InterPro" id="IPR011089">
    <property type="entry name" value="GmrSD_C"/>
</dbReference>
<geneLocation type="plasmid" evidence="2 3">
    <name>unnamed1</name>
</geneLocation>
<keyword evidence="2" id="KW-0255">Endonuclease</keyword>